<keyword evidence="11" id="KW-0119">Carbohydrate metabolism</keyword>
<dbReference type="SMR" id="A0A2U8U9P4"/>
<keyword evidence="3" id="KW-0964">Secreted</keyword>
<evidence type="ECO:0000313" key="18">
    <source>
        <dbReference type="EMBL" id="AWM99281.1"/>
    </source>
</evidence>
<dbReference type="Pfam" id="PF03443">
    <property type="entry name" value="AA9"/>
    <property type="match status" value="1"/>
</dbReference>
<evidence type="ECO:0000256" key="3">
    <source>
        <dbReference type="ARBA" id="ARBA00022525"/>
    </source>
</evidence>
<keyword evidence="12" id="KW-0624">Polysaccharide degradation</keyword>
<evidence type="ECO:0000256" key="6">
    <source>
        <dbReference type="ARBA" id="ARBA00023001"/>
    </source>
</evidence>
<keyword evidence="5" id="KW-0732">Signal</keyword>
<name>A0A2U8U9P4_9FUNG</name>
<dbReference type="PROSITE" id="PS51164">
    <property type="entry name" value="CBM1_2"/>
    <property type="match status" value="1"/>
</dbReference>
<evidence type="ECO:0000256" key="1">
    <source>
        <dbReference type="ARBA" id="ARBA00001973"/>
    </source>
</evidence>
<dbReference type="GO" id="GO:0030245">
    <property type="term" value="P:cellulose catabolic process"/>
    <property type="evidence" value="ECO:0007669"/>
    <property type="project" value="UniProtKB-KW"/>
</dbReference>
<dbReference type="GO" id="GO:0046872">
    <property type="term" value="F:metal ion binding"/>
    <property type="evidence" value="ECO:0007669"/>
    <property type="project" value="UniProtKB-KW"/>
</dbReference>
<gene>
    <name evidence="18" type="primary">LPMO9T</name>
</gene>
<dbReference type="GO" id="GO:0030248">
    <property type="term" value="F:cellulose binding"/>
    <property type="evidence" value="ECO:0007669"/>
    <property type="project" value="InterPro"/>
</dbReference>
<dbReference type="PANTHER" id="PTHR33353:SF10">
    <property type="entry name" value="ENDO-BETA-1,4-GLUCANASE D"/>
    <property type="match status" value="1"/>
</dbReference>
<organism evidence="18">
    <name type="scientific">Rhizophlyctis rosea</name>
    <dbReference type="NCBI Taxonomy" id="64517"/>
    <lineage>
        <taxon>Eukaryota</taxon>
        <taxon>Fungi</taxon>
        <taxon>Fungi incertae sedis</taxon>
        <taxon>Chytridiomycota</taxon>
        <taxon>Chytridiomycota incertae sedis</taxon>
        <taxon>Chytridiomycetes</taxon>
        <taxon>Rhizophlyctidales</taxon>
        <taxon>Rhizophlyctidaceae</taxon>
        <taxon>Rhizophlyctis</taxon>
    </lineage>
</organism>
<evidence type="ECO:0000256" key="2">
    <source>
        <dbReference type="ARBA" id="ARBA00004613"/>
    </source>
</evidence>
<dbReference type="EC" id="1.14.99.56" evidence="15"/>
<keyword evidence="7" id="KW-0560">Oxidoreductase</keyword>
<reference evidence="18" key="1">
    <citation type="submission" date="2017-07" db="EMBL/GenBank/DDBJ databases">
        <title>Origin of fungal plant biomass degrading enzymes: Comparative enzyme profile studies of zoosporic, early lineage fungi.</title>
        <authorList>
            <person name="Lange L."/>
            <person name="Pilgaard B."/>
            <person name="Herbst F.-A."/>
            <person name="Barret K."/>
            <person name="Busk P.K."/>
            <person name="Pedersen A.G."/>
        </authorList>
    </citation>
    <scope>NUCLEOTIDE SEQUENCE</scope>
</reference>
<accession>A0A2U8U9P4</accession>
<evidence type="ECO:0000256" key="7">
    <source>
        <dbReference type="ARBA" id="ARBA00023002"/>
    </source>
</evidence>
<feature type="compositionally biased region" description="Low complexity" evidence="16">
    <location>
        <begin position="180"/>
        <end position="226"/>
    </location>
</feature>
<dbReference type="Gene3D" id="2.70.50.70">
    <property type="match status" value="1"/>
</dbReference>
<keyword evidence="4" id="KW-0479">Metal-binding</keyword>
<dbReference type="SMART" id="SM00236">
    <property type="entry name" value="fCBD"/>
    <property type="match status" value="1"/>
</dbReference>
<feature type="domain" description="CBM1" evidence="17">
    <location>
        <begin position="237"/>
        <end position="273"/>
    </location>
</feature>
<evidence type="ECO:0000256" key="4">
    <source>
        <dbReference type="ARBA" id="ARBA00022723"/>
    </source>
</evidence>
<proteinExistence type="inferred from homology"/>
<evidence type="ECO:0000259" key="17">
    <source>
        <dbReference type="PROSITE" id="PS51164"/>
    </source>
</evidence>
<dbReference type="InterPro" id="IPR049892">
    <property type="entry name" value="AA9"/>
</dbReference>
<keyword evidence="6" id="KW-0136">Cellulose degradation</keyword>
<protein>
    <recommendedName>
        <fullName evidence="15">lytic cellulose monooxygenase (C4-dehydrogenating)</fullName>
        <ecNumber evidence="15">1.14.99.56</ecNumber>
    </recommendedName>
</protein>
<evidence type="ECO:0000256" key="10">
    <source>
        <dbReference type="ARBA" id="ARBA00023157"/>
    </source>
</evidence>
<evidence type="ECO:0000256" key="11">
    <source>
        <dbReference type="ARBA" id="ARBA00023277"/>
    </source>
</evidence>
<dbReference type="InterPro" id="IPR000254">
    <property type="entry name" value="CBD"/>
</dbReference>
<evidence type="ECO:0000256" key="9">
    <source>
        <dbReference type="ARBA" id="ARBA00023033"/>
    </source>
</evidence>
<evidence type="ECO:0000256" key="12">
    <source>
        <dbReference type="ARBA" id="ARBA00023326"/>
    </source>
</evidence>
<feature type="region of interest" description="Disordered" evidence="16">
    <location>
        <begin position="160"/>
        <end position="226"/>
    </location>
</feature>
<keyword evidence="10" id="KW-1015">Disulfide bond</keyword>
<sequence length="273" mass="28892">MSETNMLIEPSSKITAQWSDGLQTGHPGPCVVYASKKLSSPITWTKVYYEGYNNGKWCHDRMLANGNKLDFPIPSNMAAGDYIFRIEHVALHVASQPNGVQLYMSCFDIRVTGGGSTWTDQGIAFPGLYQPTSPGLMIEWWRVAQDPSYYPGLPGPVAMEVVDQSGNPNAGGSGSGSGGSSNPSTTTQQTTTTQKTTTTTRVATTTTTVRTTQTTVRTTTTRAPTTTTTTVTGGGVNCAAKWGQCGGQGWTGATCCQSGSTCTFSNTCHLAVV</sequence>
<dbReference type="InterPro" id="IPR035971">
    <property type="entry name" value="CBD_sf"/>
</dbReference>
<keyword evidence="8" id="KW-0186">Copper</keyword>
<dbReference type="Pfam" id="PF00734">
    <property type="entry name" value="CBM_1"/>
    <property type="match status" value="1"/>
</dbReference>
<evidence type="ECO:0000256" key="5">
    <source>
        <dbReference type="ARBA" id="ARBA00022729"/>
    </source>
</evidence>
<evidence type="ECO:0000256" key="14">
    <source>
        <dbReference type="ARBA" id="ARBA00045077"/>
    </source>
</evidence>
<dbReference type="GO" id="GO:0005576">
    <property type="term" value="C:extracellular region"/>
    <property type="evidence" value="ECO:0007669"/>
    <property type="project" value="UniProtKB-SubCell"/>
</dbReference>
<evidence type="ECO:0000256" key="16">
    <source>
        <dbReference type="SAM" id="MobiDB-lite"/>
    </source>
</evidence>
<dbReference type="AlphaFoldDB" id="A0A2U8U9P4"/>
<dbReference type="InterPro" id="IPR005103">
    <property type="entry name" value="AA9_LPMO"/>
</dbReference>
<comment type="similarity">
    <text evidence="13">Belongs to the polysaccharide monooxygenase AA9 family.</text>
</comment>
<evidence type="ECO:0000256" key="13">
    <source>
        <dbReference type="ARBA" id="ARBA00044502"/>
    </source>
</evidence>
<dbReference type="PANTHER" id="PTHR33353">
    <property type="entry name" value="PUTATIVE (AFU_ORTHOLOGUE AFUA_1G12560)-RELATED"/>
    <property type="match status" value="1"/>
</dbReference>
<comment type="cofactor">
    <cofactor evidence="1">
        <name>Cu(2+)</name>
        <dbReference type="ChEBI" id="CHEBI:29036"/>
    </cofactor>
</comment>
<keyword evidence="9 18" id="KW-0503">Monooxygenase</keyword>
<evidence type="ECO:0000256" key="15">
    <source>
        <dbReference type="ARBA" id="ARBA00047174"/>
    </source>
</evidence>
<feature type="compositionally biased region" description="Gly residues" evidence="16">
    <location>
        <begin position="169"/>
        <end position="179"/>
    </location>
</feature>
<dbReference type="EMBL" id="MF432147">
    <property type="protein sequence ID" value="AWM99281.1"/>
    <property type="molecule type" value="Genomic_DNA"/>
</dbReference>
<dbReference type="GO" id="GO:0004497">
    <property type="term" value="F:monooxygenase activity"/>
    <property type="evidence" value="ECO:0007669"/>
    <property type="project" value="UniProtKB-KW"/>
</dbReference>
<comment type="subcellular location">
    <subcellularLocation>
        <location evidence="2">Secreted</location>
    </subcellularLocation>
</comment>
<evidence type="ECO:0000256" key="8">
    <source>
        <dbReference type="ARBA" id="ARBA00023008"/>
    </source>
</evidence>
<comment type="catalytic activity">
    <reaction evidence="14">
        <text>[(1-&gt;4)-beta-D-glucosyl]n+m + reduced acceptor + O2 = 4-dehydro-beta-D-glucosyl-[(1-&gt;4)-beta-D-glucosyl]n-1 + [(1-&gt;4)-beta-D-glucosyl]m + acceptor + H2O.</text>
        <dbReference type="EC" id="1.14.99.56"/>
    </reaction>
</comment>
<dbReference type="SUPFAM" id="SSF57180">
    <property type="entry name" value="Cellulose-binding domain"/>
    <property type="match status" value="1"/>
</dbReference>